<dbReference type="eggNOG" id="COG2059">
    <property type="taxonomic scope" value="Bacteria"/>
</dbReference>
<dbReference type="InterPro" id="IPR052518">
    <property type="entry name" value="CHR_Transporter"/>
</dbReference>
<evidence type="ECO:0000256" key="4">
    <source>
        <dbReference type="ARBA" id="ARBA00022692"/>
    </source>
</evidence>
<dbReference type="STRING" id="545695.TREAZ_2061"/>
<feature type="transmembrane region" description="Helical" evidence="7">
    <location>
        <begin position="76"/>
        <end position="99"/>
    </location>
</feature>
<comment type="similarity">
    <text evidence="2">Belongs to the chromate ion transporter (CHR) (TC 2.A.51) family.</text>
</comment>
<dbReference type="OrthoDB" id="9788907at2"/>
<reference evidence="8 9" key="2">
    <citation type="journal article" date="2011" name="ISME J.">
        <title>RNA-seq reveals cooperative metabolic interactions between two termite-gut spirochete species in co-culture.</title>
        <authorList>
            <person name="Rosenthal A.Z."/>
            <person name="Matson E.G."/>
            <person name="Eldar A."/>
            <person name="Leadbetter J.R."/>
        </authorList>
    </citation>
    <scope>NUCLEOTIDE SEQUENCE [LARGE SCALE GENOMIC DNA]</scope>
    <source>
        <strain evidence="9">ATCC BAA-888 / DSM 13862 / ZAS-9</strain>
    </source>
</reference>
<reference evidence="9" key="1">
    <citation type="submission" date="2009-12" db="EMBL/GenBank/DDBJ databases">
        <title>Complete sequence of Treponema azotonutricium strain ZAS-9.</title>
        <authorList>
            <person name="Tetu S.G."/>
            <person name="Matson E."/>
            <person name="Ren Q."/>
            <person name="Seshadri R."/>
            <person name="Elbourne L."/>
            <person name="Hassan K.A."/>
            <person name="Durkin A."/>
            <person name="Radune D."/>
            <person name="Mohamoud Y."/>
            <person name="Shay R."/>
            <person name="Jin S."/>
            <person name="Zhang X."/>
            <person name="Lucey K."/>
            <person name="Ballor N.R."/>
            <person name="Ottesen E."/>
            <person name="Rosenthal R."/>
            <person name="Allen A."/>
            <person name="Leadbetter J.R."/>
            <person name="Paulsen I.T."/>
        </authorList>
    </citation>
    <scope>NUCLEOTIDE SEQUENCE [LARGE SCALE GENOMIC DNA]</scope>
    <source>
        <strain evidence="9">ATCC BAA-888 / DSM 13862 / ZAS-9</strain>
    </source>
</reference>
<dbReference type="InterPro" id="IPR003370">
    <property type="entry name" value="Chromate_transpt"/>
</dbReference>
<proteinExistence type="inferred from homology"/>
<accession>F5YA02</accession>
<feature type="transmembrane region" description="Helical" evidence="7">
    <location>
        <begin position="111"/>
        <end position="128"/>
    </location>
</feature>
<evidence type="ECO:0000256" key="6">
    <source>
        <dbReference type="ARBA" id="ARBA00023136"/>
    </source>
</evidence>
<comment type="subcellular location">
    <subcellularLocation>
        <location evidence="1">Cell membrane</location>
        <topology evidence="1">Multi-pass membrane protein</topology>
    </subcellularLocation>
</comment>
<evidence type="ECO:0000256" key="2">
    <source>
        <dbReference type="ARBA" id="ARBA00005262"/>
    </source>
</evidence>
<dbReference type="Proteomes" id="UP000009222">
    <property type="component" value="Chromosome"/>
</dbReference>
<dbReference type="KEGG" id="taz:TREAZ_2061"/>
<evidence type="ECO:0000256" key="5">
    <source>
        <dbReference type="ARBA" id="ARBA00022989"/>
    </source>
</evidence>
<feature type="transmembrane region" description="Helical" evidence="7">
    <location>
        <begin position="48"/>
        <end position="69"/>
    </location>
</feature>
<gene>
    <name evidence="8" type="primary">chrA</name>
    <name evidence="8" type="ordered locus">TREAZ_2061</name>
</gene>
<dbReference type="FunCoup" id="F5YA02">
    <property type="interactions" value="3"/>
</dbReference>
<keyword evidence="9" id="KW-1185">Reference proteome</keyword>
<evidence type="ECO:0000256" key="3">
    <source>
        <dbReference type="ARBA" id="ARBA00022475"/>
    </source>
</evidence>
<dbReference type="GO" id="GO:0015109">
    <property type="term" value="F:chromate transmembrane transporter activity"/>
    <property type="evidence" value="ECO:0007669"/>
    <property type="project" value="InterPro"/>
</dbReference>
<organism evidence="8 9">
    <name type="scientific">Leadbettera azotonutricia (strain ATCC BAA-888 / DSM 13862 / ZAS-9)</name>
    <name type="common">Treponema azotonutricium</name>
    <dbReference type="NCBI Taxonomy" id="545695"/>
    <lineage>
        <taxon>Bacteria</taxon>
        <taxon>Pseudomonadati</taxon>
        <taxon>Spirochaetota</taxon>
        <taxon>Spirochaetia</taxon>
        <taxon>Spirochaetales</taxon>
        <taxon>Breznakiellaceae</taxon>
        <taxon>Leadbettera</taxon>
    </lineage>
</organism>
<feature type="transmembrane region" description="Helical" evidence="7">
    <location>
        <begin position="140"/>
        <end position="173"/>
    </location>
</feature>
<evidence type="ECO:0000256" key="1">
    <source>
        <dbReference type="ARBA" id="ARBA00004651"/>
    </source>
</evidence>
<evidence type="ECO:0000256" key="7">
    <source>
        <dbReference type="SAM" id="Phobius"/>
    </source>
</evidence>
<dbReference type="Pfam" id="PF02417">
    <property type="entry name" value="Chromate_transp"/>
    <property type="match status" value="1"/>
</dbReference>
<dbReference type="AlphaFoldDB" id="F5YA02"/>
<dbReference type="PANTHER" id="PTHR43663">
    <property type="entry name" value="CHROMATE TRANSPORT PROTEIN-RELATED"/>
    <property type="match status" value="1"/>
</dbReference>
<dbReference type="InParanoid" id="F5YA02"/>
<dbReference type="GO" id="GO:0005886">
    <property type="term" value="C:plasma membrane"/>
    <property type="evidence" value="ECO:0007669"/>
    <property type="project" value="UniProtKB-SubCell"/>
</dbReference>
<keyword evidence="4 7" id="KW-0812">Transmembrane</keyword>
<evidence type="ECO:0000313" key="8">
    <source>
        <dbReference type="EMBL" id="AEF82422.1"/>
    </source>
</evidence>
<dbReference type="RefSeq" id="WP_015709988.1">
    <property type="nucleotide sequence ID" value="NC_015577.1"/>
</dbReference>
<dbReference type="PANTHER" id="PTHR43663:SF1">
    <property type="entry name" value="CHROMATE TRANSPORTER"/>
    <property type="match status" value="1"/>
</dbReference>
<keyword evidence="6 7" id="KW-0472">Membrane</keyword>
<keyword evidence="3" id="KW-1003">Cell membrane</keyword>
<dbReference type="HOGENOM" id="CLU_018106_1_0_12"/>
<dbReference type="EMBL" id="CP001841">
    <property type="protein sequence ID" value="AEF82422.1"/>
    <property type="molecule type" value="Genomic_DNA"/>
</dbReference>
<protein>
    <submittedName>
        <fullName evidence="8">Chromate transport protein</fullName>
    </submittedName>
</protein>
<name>F5YA02_LEAAZ</name>
<keyword evidence="5 7" id="KW-1133">Transmembrane helix</keyword>
<sequence>MKGYLSVFLAFLKLGCITFGGGYAMIPVVDRELIKKKGWVTMDEVMDYYTIAQITPGIIAVNLSTFVGYKQKGPLGGILATLGFIIPGVTLITALALFISNFADIPAVQHAFTGIRIAVGALILDTVIKMVKGVFKDIKAILIYAIAFALSAVWNASPMLIVLGAGLVGLAAYRPKKTEPPENTPAGKGDSR</sequence>
<evidence type="ECO:0000313" key="9">
    <source>
        <dbReference type="Proteomes" id="UP000009222"/>
    </source>
</evidence>